<proteinExistence type="predicted"/>
<gene>
    <name evidence="1" type="ORF">C8J29_106150</name>
</gene>
<sequence>MPAMEQLISDIEAHCAACGISPQKLLREAINAKWGQWQDWKDGKSSPTMKVVDRLRAHMAGAEMTATGHGLVSQEEATGAA</sequence>
<accession>A0ABX5J6B5</accession>
<dbReference type="Proteomes" id="UP000240800">
    <property type="component" value="Unassembled WGS sequence"/>
</dbReference>
<comment type="caution">
    <text evidence="1">The sequence shown here is derived from an EMBL/GenBank/DDBJ whole genome shotgun (WGS) entry which is preliminary data.</text>
</comment>
<protein>
    <submittedName>
        <fullName evidence="1">Uncharacterized protein</fullName>
    </submittedName>
</protein>
<organism evidence="1 2">
    <name type="scientific">Cereibacter johrii</name>
    <dbReference type="NCBI Taxonomy" id="445629"/>
    <lineage>
        <taxon>Bacteria</taxon>
        <taxon>Pseudomonadati</taxon>
        <taxon>Pseudomonadota</taxon>
        <taxon>Alphaproteobacteria</taxon>
        <taxon>Rhodobacterales</taxon>
        <taxon>Paracoccaceae</taxon>
        <taxon>Cereibacter</taxon>
    </lineage>
</organism>
<dbReference type="EMBL" id="PZZW01000006">
    <property type="protein sequence ID" value="PTM77224.1"/>
    <property type="molecule type" value="Genomic_DNA"/>
</dbReference>
<reference evidence="1 2" key="1">
    <citation type="submission" date="2018-04" db="EMBL/GenBank/DDBJ databases">
        <title>Genomic Encyclopedia of Type Strains, Phase III (KMG-III): the genomes of soil and plant-associated and newly described type strains.</title>
        <authorList>
            <person name="Whitman W."/>
        </authorList>
    </citation>
    <scope>NUCLEOTIDE SEQUENCE [LARGE SCALE GENOMIC DNA]</scope>
    <source>
        <strain evidence="1 2">JA192</strain>
    </source>
</reference>
<name>A0ABX5J6B5_9RHOB</name>
<keyword evidence="2" id="KW-1185">Reference proteome</keyword>
<evidence type="ECO:0000313" key="2">
    <source>
        <dbReference type="Proteomes" id="UP000240800"/>
    </source>
</evidence>
<evidence type="ECO:0000313" key="1">
    <source>
        <dbReference type="EMBL" id="PTM77224.1"/>
    </source>
</evidence>